<accession>A0A136IP17</accession>
<dbReference type="EMBL" id="KQ964266">
    <property type="protein sequence ID" value="KXJ86653.1"/>
    <property type="molecule type" value="Genomic_DNA"/>
</dbReference>
<evidence type="ECO:0000313" key="2">
    <source>
        <dbReference type="Proteomes" id="UP000070501"/>
    </source>
</evidence>
<keyword evidence="2" id="KW-1185">Reference proteome</keyword>
<sequence>MVKINGVDFIVPRYGSDTHMVINGDGGSAVPVALSKGSVVVGDSAFPLPELPLPSPITVSSGPYQVVFSERRLPVPALLPPATPPAREFARKVAEDYIAFCKDMVEPASQLFYRMFEVFARFNADSEEVATALLGTEDAIFDALVDAAQDFSIAFNDYRQES</sequence>
<gene>
    <name evidence="1" type="ORF">Micbo1qcDRAFT_208791</name>
</gene>
<protein>
    <submittedName>
        <fullName evidence="1">Uncharacterized protein</fullName>
    </submittedName>
</protein>
<reference evidence="2" key="1">
    <citation type="submission" date="2016-02" db="EMBL/GenBank/DDBJ databases">
        <title>Draft genome sequence of Microdochium bolleyi, a fungal endophyte of beachgrass.</title>
        <authorList>
            <consortium name="DOE Joint Genome Institute"/>
            <person name="David A.S."/>
            <person name="May G."/>
            <person name="Haridas S."/>
            <person name="Lim J."/>
            <person name="Wang M."/>
            <person name="Labutti K."/>
            <person name="Lipzen A."/>
            <person name="Barry K."/>
            <person name="Grigoriev I.V."/>
        </authorList>
    </citation>
    <scope>NUCLEOTIDE SEQUENCE [LARGE SCALE GENOMIC DNA]</scope>
    <source>
        <strain evidence="2">J235TASD1</strain>
    </source>
</reference>
<proteinExistence type="predicted"/>
<dbReference type="InParanoid" id="A0A136IP17"/>
<name>A0A136IP17_9PEZI</name>
<evidence type="ECO:0000313" key="1">
    <source>
        <dbReference type="EMBL" id="KXJ86653.1"/>
    </source>
</evidence>
<dbReference type="AlphaFoldDB" id="A0A136IP17"/>
<organism evidence="1 2">
    <name type="scientific">Microdochium bolleyi</name>
    <dbReference type="NCBI Taxonomy" id="196109"/>
    <lineage>
        <taxon>Eukaryota</taxon>
        <taxon>Fungi</taxon>
        <taxon>Dikarya</taxon>
        <taxon>Ascomycota</taxon>
        <taxon>Pezizomycotina</taxon>
        <taxon>Sordariomycetes</taxon>
        <taxon>Xylariomycetidae</taxon>
        <taxon>Xylariales</taxon>
        <taxon>Microdochiaceae</taxon>
        <taxon>Microdochium</taxon>
    </lineage>
</organism>
<dbReference type="Proteomes" id="UP000070501">
    <property type="component" value="Unassembled WGS sequence"/>
</dbReference>